<keyword evidence="2" id="KW-0472">Membrane</keyword>
<protein>
    <submittedName>
        <fullName evidence="3">Serine/threonine-protein kinase</fullName>
    </submittedName>
</protein>
<dbReference type="GO" id="GO:0016301">
    <property type="term" value="F:kinase activity"/>
    <property type="evidence" value="ECO:0007669"/>
    <property type="project" value="UniProtKB-KW"/>
</dbReference>
<evidence type="ECO:0000256" key="1">
    <source>
        <dbReference type="SAM" id="MobiDB-lite"/>
    </source>
</evidence>
<reference evidence="3 4" key="1">
    <citation type="journal article" date="2015" name="BMC Genomics">
        <title>Comparative genomics of Fructobacillus spp. and Leuconostoc spp. reveals niche-specific evolution of Fructobacillus spp.</title>
        <authorList>
            <person name="Endo A."/>
            <person name="Tanizawa Y."/>
            <person name="Tanaka N."/>
            <person name="Maeno S."/>
            <person name="Kumar H."/>
            <person name="Shiwa Y."/>
            <person name="Okada S."/>
            <person name="Yoshikawa H."/>
            <person name="Dicks L."/>
            <person name="Nakagawa J."/>
            <person name="Arita M."/>
        </authorList>
    </citation>
    <scope>NUCLEOTIDE SEQUENCE [LARGE SCALE GENOMIC DNA]</scope>
    <source>
        <strain evidence="3 4">DSM 15468</strain>
    </source>
</reference>
<dbReference type="Proteomes" id="UP000061227">
    <property type="component" value="Unassembled WGS sequence"/>
</dbReference>
<feature type="transmembrane region" description="Helical" evidence="2">
    <location>
        <begin position="45"/>
        <end position="63"/>
    </location>
</feature>
<evidence type="ECO:0000313" key="4">
    <source>
        <dbReference type="Proteomes" id="UP000061227"/>
    </source>
</evidence>
<dbReference type="STRING" id="220714.SAMN05660469_0056"/>
<dbReference type="AlphaFoldDB" id="A0A3F3GVT3"/>
<dbReference type="RefSeq" id="WP_158705830.1">
    <property type="nucleotide sequence ID" value="NZ_DF968074.1"/>
</dbReference>
<organism evidence="3 4">
    <name type="scientific">Fructobacillus pseudoficulneus</name>
    <dbReference type="NCBI Taxonomy" id="220714"/>
    <lineage>
        <taxon>Bacteria</taxon>
        <taxon>Bacillati</taxon>
        <taxon>Bacillota</taxon>
        <taxon>Bacilli</taxon>
        <taxon>Lactobacillales</taxon>
        <taxon>Lactobacillaceae</taxon>
        <taxon>Fructobacillus</taxon>
    </lineage>
</organism>
<name>A0A3F3GVT3_9LACO</name>
<evidence type="ECO:0000256" key="2">
    <source>
        <dbReference type="SAM" id="Phobius"/>
    </source>
</evidence>
<feature type="region of interest" description="Disordered" evidence="1">
    <location>
        <begin position="1"/>
        <end position="39"/>
    </location>
</feature>
<gene>
    <name evidence="3" type="ORF">FPFC_120010</name>
</gene>
<keyword evidence="4" id="KW-1185">Reference proteome</keyword>
<dbReference type="EMBL" id="DF968074">
    <property type="protein sequence ID" value="GAP03451.1"/>
    <property type="molecule type" value="Genomic_DNA"/>
</dbReference>
<keyword evidence="2" id="KW-1133">Transmembrane helix</keyword>
<proteinExistence type="predicted"/>
<keyword evidence="3" id="KW-0418">Kinase</keyword>
<feature type="non-terminal residue" evidence="3">
    <location>
        <position position="1"/>
    </location>
</feature>
<keyword evidence="2" id="KW-0812">Transmembrane</keyword>
<sequence>DAAYKPGTSLDDQKASALADVKEHKESVSLPATDSNRTDSNRIESITGVIVATLISFMSILGVKNLKRTKK</sequence>
<keyword evidence="3" id="KW-0808">Transferase</keyword>
<accession>A0A3F3GVT3</accession>
<evidence type="ECO:0000313" key="3">
    <source>
        <dbReference type="EMBL" id="GAP03451.1"/>
    </source>
</evidence>